<feature type="region of interest" description="Disordered" evidence="1">
    <location>
        <begin position="38"/>
        <end position="82"/>
    </location>
</feature>
<evidence type="ECO:0000313" key="2">
    <source>
        <dbReference type="EMBL" id="KAK2824145.1"/>
    </source>
</evidence>
<organism evidence="2 3">
    <name type="scientific">Channa striata</name>
    <name type="common">Snakehead murrel</name>
    <name type="synonym">Ophicephalus striatus</name>
    <dbReference type="NCBI Taxonomy" id="64152"/>
    <lineage>
        <taxon>Eukaryota</taxon>
        <taxon>Metazoa</taxon>
        <taxon>Chordata</taxon>
        <taxon>Craniata</taxon>
        <taxon>Vertebrata</taxon>
        <taxon>Euteleostomi</taxon>
        <taxon>Actinopterygii</taxon>
        <taxon>Neopterygii</taxon>
        <taxon>Teleostei</taxon>
        <taxon>Neoteleostei</taxon>
        <taxon>Acanthomorphata</taxon>
        <taxon>Anabantaria</taxon>
        <taxon>Anabantiformes</taxon>
        <taxon>Channoidei</taxon>
        <taxon>Channidae</taxon>
        <taxon>Channa</taxon>
    </lineage>
</organism>
<gene>
    <name evidence="2" type="ORF">Q5P01_021320</name>
</gene>
<evidence type="ECO:0000313" key="3">
    <source>
        <dbReference type="Proteomes" id="UP001187415"/>
    </source>
</evidence>
<evidence type="ECO:0000256" key="1">
    <source>
        <dbReference type="SAM" id="MobiDB-lite"/>
    </source>
</evidence>
<protein>
    <submittedName>
        <fullName evidence="2">Uncharacterized protein</fullName>
    </submittedName>
</protein>
<sequence length="99" mass="10735">MLGWPPHDARAPCVSCRLKASHGIGGYRFSGGQICHSNSAQQMSKKRKSPDDQDFEESPLAGCSDQDINTEARRGGAETGGIEIHIRPTKHFLFSPLGV</sequence>
<name>A0AA88LU31_CHASR</name>
<proteinExistence type="predicted"/>
<dbReference type="AlphaFoldDB" id="A0AA88LU31"/>
<dbReference type="Proteomes" id="UP001187415">
    <property type="component" value="Unassembled WGS sequence"/>
</dbReference>
<comment type="caution">
    <text evidence="2">The sequence shown here is derived from an EMBL/GenBank/DDBJ whole genome shotgun (WGS) entry which is preliminary data.</text>
</comment>
<keyword evidence="3" id="KW-1185">Reference proteome</keyword>
<accession>A0AA88LU31</accession>
<reference evidence="2" key="1">
    <citation type="submission" date="2023-07" db="EMBL/GenBank/DDBJ databases">
        <title>Chromosome-level Genome Assembly of Striped Snakehead (Channa striata).</title>
        <authorList>
            <person name="Liu H."/>
        </authorList>
    </citation>
    <scope>NUCLEOTIDE SEQUENCE</scope>
    <source>
        <strain evidence="2">Gz</strain>
        <tissue evidence="2">Muscle</tissue>
    </source>
</reference>
<dbReference type="EMBL" id="JAUPFM010000017">
    <property type="protein sequence ID" value="KAK2824145.1"/>
    <property type="molecule type" value="Genomic_DNA"/>
</dbReference>